<gene>
    <name evidence="3" type="ORF">CVU83_00780</name>
</gene>
<evidence type="ECO:0000313" key="3">
    <source>
        <dbReference type="EMBL" id="PKM89059.1"/>
    </source>
</evidence>
<evidence type="ECO:0000256" key="1">
    <source>
        <dbReference type="SAM" id="MobiDB-lite"/>
    </source>
</evidence>
<keyword evidence="2" id="KW-0812">Transmembrane</keyword>
<proteinExistence type="predicted"/>
<dbReference type="Proteomes" id="UP000233325">
    <property type="component" value="Unassembled WGS sequence"/>
</dbReference>
<feature type="transmembrane region" description="Helical" evidence="2">
    <location>
        <begin position="7"/>
        <end position="27"/>
    </location>
</feature>
<comment type="caution">
    <text evidence="3">The sequence shown here is derived from an EMBL/GenBank/DDBJ whole genome shotgun (WGS) entry which is preliminary data.</text>
</comment>
<organism evidence="3 4">
    <name type="scientific">Candidatus Falkowbacteria bacterium HGW-Falkowbacteria-2</name>
    <dbReference type="NCBI Taxonomy" id="2013769"/>
    <lineage>
        <taxon>Bacteria</taxon>
        <taxon>Candidatus Falkowiibacteriota</taxon>
    </lineage>
</organism>
<evidence type="ECO:0000313" key="4">
    <source>
        <dbReference type="Proteomes" id="UP000233325"/>
    </source>
</evidence>
<keyword evidence="2" id="KW-1133">Transmembrane helix</keyword>
<feature type="region of interest" description="Disordered" evidence="1">
    <location>
        <begin position="42"/>
        <end position="76"/>
    </location>
</feature>
<feature type="compositionally biased region" description="Polar residues" evidence="1">
    <location>
        <begin position="57"/>
        <end position="76"/>
    </location>
</feature>
<protein>
    <submittedName>
        <fullName evidence="3">Uncharacterized protein</fullName>
    </submittedName>
</protein>
<dbReference type="AlphaFoldDB" id="A0A2N2E2T9"/>
<evidence type="ECO:0000256" key="2">
    <source>
        <dbReference type="SAM" id="Phobius"/>
    </source>
</evidence>
<accession>A0A2N2E2T9</accession>
<keyword evidence="2" id="KW-0472">Membrane</keyword>
<sequence>MNNRQKTGLAIIIAGLLVIAAIIYFIFMRPVEQLEPIAPVDVPSGQLPGEPEESDLTPGNTPRRNTYDLSSETPHETNATDVAKLASIIAERLGSFSNQSNYSNFEDLNIFMTTTMRDWAKTYVEKMRTDNPYEGNYYGISTFSVNTSVKSFDNNNGNAEVVVGTLRRETKVDGSESEFNQDLRLVFVKEGDRWLVDGAYWLK</sequence>
<reference evidence="3 4" key="1">
    <citation type="journal article" date="2017" name="ISME J.">
        <title>Potential for microbial H2 and metal transformations associated with novel bacteria and archaea in deep terrestrial subsurface sediments.</title>
        <authorList>
            <person name="Hernsdorf A.W."/>
            <person name="Amano Y."/>
            <person name="Miyakawa K."/>
            <person name="Ise K."/>
            <person name="Suzuki Y."/>
            <person name="Anantharaman K."/>
            <person name="Probst A."/>
            <person name="Burstein D."/>
            <person name="Thomas B.C."/>
            <person name="Banfield J.F."/>
        </authorList>
    </citation>
    <scope>NUCLEOTIDE SEQUENCE [LARGE SCALE GENOMIC DNA]</scope>
    <source>
        <strain evidence="3">HGW-Falkowbacteria-2</strain>
    </source>
</reference>
<dbReference type="EMBL" id="PHAH01000006">
    <property type="protein sequence ID" value="PKM89059.1"/>
    <property type="molecule type" value="Genomic_DNA"/>
</dbReference>
<name>A0A2N2E2T9_9BACT</name>